<dbReference type="GO" id="GO:0006644">
    <property type="term" value="P:phospholipid metabolic process"/>
    <property type="evidence" value="ECO:0007669"/>
    <property type="project" value="InterPro"/>
</dbReference>
<accession>A0A7E4VVE3</accession>
<dbReference type="InterPro" id="IPR036444">
    <property type="entry name" value="PLipase_A2_dom_sf"/>
</dbReference>
<organism evidence="4 5">
    <name type="scientific">Panagrellus redivivus</name>
    <name type="common">Microworm</name>
    <dbReference type="NCBI Taxonomy" id="6233"/>
    <lineage>
        <taxon>Eukaryota</taxon>
        <taxon>Metazoa</taxon>
        <taxon>Ecdysozoa</taxon>
        <taxon>Nematoda</taxon>
        <taxon>Chromadorea</taxon>
        <taxon>Rhabditida</taxon>
        <taxon>Tylenchina</taxon>
        <taxon>Panagrolaimomorpha</taxon>
        <taxon>Panagrolaimoidea</taxon>
        <taxon>Panagrolaimidae</taxon>
        <taxon>Panagrellus</taxon>
    </lineage>
</organism>
<feature type="chain" id="PRO_5028901769" evidence="3">
    <location>
        <begin position="23"/>
        <end position="123"/>
    </location>
</feature>
<protein>
    <submittedName>
        <fullName evidence="5">Phospholipase A(2)</fullName>
    </submittedName>
</protein>
<keyword evidence="2" id="KW-0964">Secreted</keyword>
<sequence>MSSTKTLLIPFYLLLLVNFNFAFYNDYYCGTGIVSNVLSLLATTVCQRSTLNNCCQVHDNCYDTYNSTRELCDAEFCACAQMAEKGAVCRWWIGVSHCKVVELFGSRPYRLSQKNAQLLLYVD</sequence>
<dbReference type="PANTHER" id="PTHR34228:SF4">
    <property type="entry name" value="VENOM PROTEIN"/>
    <property type="match status" value="1"/>
</dbReference>
<keyword evidence="4" id="KW-1185">Reference proteome</keyword>
<dbReference type="InterPro" id="IPR053322">
    <property type="entry name" value="PLA2-like"/>
</dbReference>
<name>A0A7E4VVE3_PANRE</name>
<dbReference type="SUPFAM" id="SSF48619">
    <property type="entry name" value="Phospholipase A2, PLA2"/>
    <property type="match status" value="1"/>
</dbReference>
<dbReference type="WBParaSite" id="Pan_g3746.t1">
    <property type="protein sequence ID" value="Pan_g3746.t1"/>
    <property type="gene ID" value="Pan_g3746"/>
</dbReference>
<evidence type="ECO:0000313" key="4">
    <source>
        <dbReference type="Proteomes" id="UP000492821"/>
    </source>
</evidence>
<reference evidence="4" key="1">
    <citation type="journal article" date="2013" name="Genetics">
        <title>The draft genome and transcriptome of Panagrellus redivivus are shaped by the harsh demands of a free-living lifestyle.</title>
        <authorList>
            <person name="Srinivasan J."/>
            <person name="Dillman A.R."/>
            <person name="Macchietto M.G."/>
            <person name="Heikkinen L."/>
            <person name="Lakso M."/>
            <person name="Fracchia K.M."/>
            <person name="Antoshechkin I."/>
            <person name="Mortazavi A."/>
            <person name="Wong G."/>
            <person name="Sternberg P.W."/>
        </authorList>
    </citation>
    <scope>NUCLEOTIDE SEQUENCE [LARGE SCALE GENOMIC DNA]</scope>
    <source>
        <strain evidence="4">MT8872</strain>
    </source>
</reference>
<comment type="subcellular location">
    <subcellularLocation>
        <location evidence="1">Secreted</location>
    </subcellularLocation>
</comment>
<dbReference type="PROSITE" id="PS00118">
    <property type="entry name" value="PA2_HIS"/>
    <property type="match status" value="1"/>
</dbReference>
<dbReference type="GO" id="GO:0050482">
    <property type="term" value="P:arachidonate secretion"/>
    <property type="evidence" value="ECO:0007669"/>
    <property type="project" value="InterPro"/>
</dbReference>
<dbReference type="AlphaFoldDB" id="A0A7E4VVE3"/>
<dbReference type="InterPro" id="IPR033113">
    <property type="entry name" value="PLA2_histidine"/>
</dbReference>
<evidence type="ECO:0000256" key="2">
    <source>
        <dbReference type="ARBA" id="ARBA00022525"/>
    </source>
</evidence>
<evidence type="ECO:0000256" key="1">
    <source>
        <dbReference type="ARBA" id="ARBA00004613"/>
    </source>
</evidence>
<dbReference type="GO" id="GO:0004623">
    <property type="term" value="F:phospholipase A2 activity"/>
    <property type="evidence" value="ECO:0007669"/>
    <property type="project" value="InterPro"/>
</dbReference>
<keyword evidence="3" id="KW-0732">Signal</keyword>
<dbReference type="PANTHER" id="PTHR34228">
    <property type="entry name" value="PROTEIN CBG09474-RELATED"/>
    <property type="match status" value="1"/>
</dbReference>
<dbReference type="GO" id="GO:0005576">
    <property type="term" value="C:extracellular region"/>
    <property type="evidence" value="ECO:0007669"/>
    <property type="project" value="UniProtKB-SubCell"/>
</dbReference>
<evidence type="ECO:0000256" key="3">
    <source>
        <dbReference type="SAM" id="SignalP"/>
    </source>
</evidence>
<dbReference type="Proteomes" id="UP000492821">
    <property type="component" value="Unassembled WGS sequence"/>
</dbReference>
<proteinExistence type="predicted"/>
<feature type="signal peptide" evidence="3">
    <location>
        <begin position="1"/>
        <end position="22"/>
    </location>
</feature>
<reference evidence="5" key="2">
    <citation type="submission" date="2020-10" db="UniProtKB">
        <authorList>
            <consortium name="WormBaseParasite"/>
        </authorList>
    </citation>
    <scope>IDENTIFICATION</scope>
</reference>
<evidence type="ECO:0000313" key="5">
    <source>
        <dbReference type="WBParaSite" id="Pan_g3746.t1"/>
    </source>
</evidence>